<dbReference type="Ensembl" id="ENSCCRT00000192586.1">
    <property type="protein sequence ID" value="ENSCCRP00000108988.1"/>
    <property type="gene ID" value="ENSCCRG00000064953.1"/>
</dbReference>
<dbReference type="Proteomes" id="UP001108240">
    <property type="component" value="Unplaced"/>
</dbReference>
<dbReference type="GO" id="GO:0007004">
    <property type="term" value="P:telomere maintenance via telomerase"/>
    <property type="evidence" value="ECO:0007669"/>
    <property type="project" value="TreeGrafter"/>
</dbReference>
<evidence type="ECO:0000256" key="1">
    <source>
        <dbReference type="ARBA" id="ARBA00023242"/>
    </source>
</evidence>
<protein>
    <recommendedName>
        <fullName evidence="2">Telomeric repeat-binding factor</fullName>
    </recommendedName>
</protein>
<dbReference type="PIRSF" id="PIRSF038016">
    <property type="entry name" value="Telomere_bd-1_Pin2"/>
    <property type="match status" value="1"/>
</dbReference>
<keyword evidence="1 2" id="KW-0539">Nucleus</keyword>
<dbReference type="Gene3D" id="1.10.10.60">
    <property type="entry name" value="Homeodomain-like"/>
    <property type="match status" value="1"/>
</dbReference>
<dbReference type="SUPFAM" id="SSF63600">
    <property type="entry name" value="Telomeric repeat binding factor (TRF) dimerisation domain"/>
    <property type="match status" value="1"/>
</dbReference>
<proteinExistence type="predicted"/>
<reference evidence="6" key="2">
    <citation type="submission" date="2025-09" db="UniProtKB">
        <authorList>
            <consortium name="Ensembl"/>
        </authorList>
    </citation>
    <scope>IDENTIFICATION</scope>
</reference>
<dbReference type="PROSITE" id="PS51294">
    <property type="entry name" value="HTH_MYB"/>
    <property type="match status" value="1"/>
</dbReference>
<keyword evidence="7" id="KW-1185">Reference proteome</keyword>
<dbReference type="PROSITE" id="PS50090">
    <property type="entry name" value="MYB_LIKE"/>
    <property type="match status" value="1"/>
</dbReference>
<dbReference type="GO" id="GO:0008156">
    <property type="term" value="P:negative regulation of DNA replication"/>
    <property type="evidence" value="ECO:0007669"/>
    <property type="project" value="TreeGrafter"/>
</dbReference>
<dbReference type="GO" id="GO:0071532">
    <property type="term" value="F:ankyrin repeat binding"/>
    <property type="evidence" value="ECO:0007669"/>
    <property type="project" value="TreeGrafter"/>
</dbReference>
<feature type="domain" description="HTH myb-type" evidence="5">
    <location>
        <begin position="350"/>
        <end position="401"/>
    </location>
</feature>
<name>A0A9J7XQJ7_CYPCA</name>
<dbReference type="InterPro" id="IPR001005">
    <property type="entry name" value="SANT/Myb"/>
</dbReference>
<dbReference type="FunFam" id="1.25.40.210:FF:000001">
    <property type="entry name" value="Telomeric repeat-binding factor"/>
    <property type="match status" value="1"/>
</dbReference>
<dbReference type="PANTHER" id="PTHR46734:SF1">
    <property type="entry name" value="TELOMERIC REPEAT-BINDING FACTOR 1"/>
    <property type="match status" value="1"/>
</dbReference>
<feature type="compositionally biased region" description="Basic and acidic residues" evidence="3">
    <location>
        <begin position="222"/>
        <end position="236"/>
    </location>
</feature>
<dbReference type="GO" id="GO:0098505">
    <property type="term" value="F:G-rich strand telomeric DNA binding"/>
    <property type="evidence" value="ECO:0007669"/>
    <property type="project" value="TreeGrafter"/>
</dbReference>
<dbReference type="Gene3D" id="1.25.40.210">
    <property type="entry name" value="Telomere repeat-binding factor, dimerisation domain"/>
    <property type="match status" value="1"/>
</dbReference>
<comment type="subcellular location">
    <subcellularLocation>
        <location evidence="2">Nucleus</location>
    </subcellularLocation>
</comment>
<dbReference type="GO" id="GO:1905839">
    <property type="term" value="P:negative regulation of telomeric D-loop disassembly"/>
    <property type="evidence" value="ECO:0007669"/>
    <property type="project" value="TreeGrafter"/>
</dbReference>
<dbReference type="GeneTree" id="ENSGT00940000155268"/>
<dbReference type="InterPro" id="IPR009057">
    <property type="entry name" value="Homeodomain-like_sf"/>
</dbReference>
<evidence type="ECO:0000259" key="4">
    <source>
        <dbReference type="PROSITE" id="PS50090"/>
    </source>
</evidence>
<dbReference type="OMA" id="HMENRYF"/>
<dbReference type="AlphaFoldDB" id="A0A9J7XQJ7"/>
<dbReference type="InterPro" id="IPR017357">
    <property type="entry name" value="TERF1/2"/>
</dbReference>
<evidence type="ECO:0000313" key="6">
    <source>
        <dbReference type="Ensembl" id="ENSCCRP00000108988.1"/>
    </source>
</evidence>
<organism evidence="6 7">
    <name type="scientific">Cyprinus carpio carpio</name>
    <dbReference type="NCBI Taxonomy" id="630221"/>
    <lineage>
        <taxon>Eukaryota</taxon>
        <taxon>Metazoa</taxon>
        <taxon>Chordata</taxon>
        <taxon>Craniata</taxon>
        <taxon>Vertebrata</taxon>
        <taxon>Euteleostomi</taxon>
        <taxon>Actinopterygii</taxon>
        <taxon>Neopterygii</taxon>
        <taxon>Teleostei</taxon>
        <taxon>Ostariophysi</taxon>
        <taxon>Cypriniformes</taxon>
        <taxon>Cyprinidae</taxon>
        <taxon>Cyprininae</taxon>
        <taxon>Cyprinus</taxon>
    </lineage>
</organism>
<evidence type="ECO:0000259" key="5">
    <source>
        <dbReference type="PROSITE" id="PS51294"/>
    </source>
</evidence>
<dbReference type="GO" id="GO:0008017">
    <property type="term" value="F:microtubule binding"/>
    <property type="evidence" value="ECO:0007669"/>
    <property type="project" value="TreeGrafter"/>
</dbReference>
<dbReference type="InterPro" id="IPR017930">
    <property type="entry name" value="Myb_dom"/>
</dbReference>
<dbReference type="PANTHER" id="PTHR46734">
    <property type="entry name" value="TELOMERIC REPEAT-BINDING FACTOR 1 TERF1"/>
    <property type="match status" value="1"/>
</dbReference>
<dbReference type="GO" id="GO:0003691">
    <property type="term" value="F:double-stranded telomeric DNA binding"/>
    <property type="evidence" value="ECO:0007669"/>
    <property type="project" value="UniProtKB-UniRule"/>
</dbReference>
<dbReference type="SUPFAM" id="SSF46689">
    <property type="entry name" value="Homeodomain-like"/>
    <property type="match status" value="1"/>
</dbReference>
<feature type="domain" description="Myb-like" evidence="4">
    <location>
        <begin position="351"/>
        <end position="397"/>
    </location>
</feature>
<keyword evidence="2" id="KW-0158">Chromosome</keyword>
<reference evidence="6" key="1">
    <citation type="submission" date="2025-08" db="UniProtKB">
        <authorList>
            <consortium name="Ensembl"/>
        </authorList>
    </citation>
    <scope>IDENTIFICATION</scope>
</reference>
<dbReference type="GO" id="GO:0008301">
    <property type="term" value="F:DNA binding, bending"/>
    <property type="evidence" value="ECO:0007669"/>
    <property type="project" value="TreeGrafter"/>
</dbReference>
<keyword evidence="2" id="KW-0131">Cell cycle</keyword>
<dbReference type="SMART" id="SM00717">
    <property type="entry name" value="SANT"/>
    <property type="match status" value="1"/>
</dbReference>
<dbReference type="GO" id="GO:0042803">
    <property type="term" value="F:protein homodimerization activity"/>
    <property type="evidence" value="ECO:0007669"/>
    <property type="project" value="UniProtKB-UniRule"/>
</dbReference>
<accession>A0A9J7XQJ7</accession>
<dbReference type="InterPro" id="IPR052450">
    <property type="entry name" value="TRBD-Containing_Protein"/>
</dbReference>
<evidence type="ECO:0000256" key="3">
    <source>
        <dbReference type="SAM" id="MobiDB-lite"/>
    </source>
</evidence>
<keyword evidence="2" id="KW-0238">DNA-binding</keyword>
<dbReference type="GO" id="GO:0003720">
    <property type="term" value="F:telomerase activity"/>
    <property type="evidence" value="ECO:0007669"/>
    <property type="project" value="TreeGrafter"/>
</dbReference>
<sequence>MEGSSSEIISSTTDKVNLTEVEGVVQSWMIDYYFASLCRLFRDRSAPEFRKTLKLFESIVDDLETCSHRSDHPTQRTICCFLARVMDGENLEVRYDHVSRITPLMSALPIWESLKEVSDSDLHAKIKTLLIVQSVAVCVKKGDSKLANETLKLLEKETELPAKLQGKLTTIVSKKDAYDQLLMNFTFDQLLENIDTFLNTFSKEGSSVFLFEAALKVVQARHERSEKTSSEQDGSERTPSSTESNKPEDNEEQVNPLVLNIRPKRKLFSKQIHHVWKPETAKKEQTTRKRTSIYKISRRSSVCSDLQSNVSVTSQPRRVSYSEGGHLHCVCVYSTSICTHKNSISVCSFQKWTTEEDRKLKAGVRKYGEGKWRMILNDFEFDNRTGVNLKDRWRILKKTEGY</sequence>
<dbReference type="CDD" id="cd11660">
    <property type="entry name" value="SANT_TRF"/>
    <property type="match status" value="1"/>
</dbReference>
<dbReference type="InterPro" id="IPR036507">
    <property type="entry name" value="Telomere_rpt-bd_fac_dimer_sf"/>
</dbReference>
<dbReference type="Pfam" id="PF00249">
    <property type="entry name" value="Myb_DNA-binding"/>
    <property type="match status" value="1"/>
</dbReference>
<comment type="subunit">
    <text evidence="2">Homodimer.</text>
</comment>
<evidence type="ECO:0000256" key="2">
    <source>
        <dbReference type="PIRNR" id="PIRNR038016"/>
    </source>
</evidence>
<feature type="region of interest" description="Disordered" evidence="3">
    <location>
        <begin position="222"/>
        <end position="256"/>
    </location>
</feature>
<evidence type="ECO:0000313" key="7">
    <source>
        <dbReference type="Proteomes" id="UP001108240"/>
    </source>
</evidence>
<keyword evidence="2" id="KW-0779">Telomere</keyword>
<comment type="function">
    <text evidence="2">Binds the telomeric double-stranded 5'-TTAGGG-3' repeat.</text>
</comment>
<dbReference type="GO" id="GO:0000783">
    <property type="term" value="C:nuclear telomere cap complex"/>
    <property type="evidence" value="ECO:0007669"/>
    <property type="project" value="TreeGrafter"/>
</dbReference>